<protein>
    <submittedName>
        <fullName evidence="6">Long-chain acyl-CoA synthetase</fullName>
        <ecNumber evidence="6">6.2.1.3</ecNumber>
    </submittedName>
</protein>
<dbReference type="Pfam" id="PF00881">
    <property type="entry name" value="Nitroreductase"/>
    <property type="match status" value="2"/>
</dbReference>
<dbReference type="InterPro" id="IPR029479">
    <property type="entry name" value="Nitroreductase"/>
</dbReference>
<accession>A0A7W5B437</accession>
<dbReference type="EC" id="6.2.1.3" evidence="6"/>
<dbReference type="SUPFAM" id="SSF56801">
    <property type="entry name" value="Acetyl-CoA synthetase-like"/>
    <property type="match status" value="1"/>
</dbReference>
<evidence type="ECO:0000259" key="3">
    <source>
        <dbReference type="Pfam" id="PF00501"/>
    </source>
</evidence>
<dbReference type="InterPro" id="IPR000415">
    <property type="entry name" value="Nitroreductase-like"/>
</dbReference>
<keyword evidence="2 6" id="KW-0436">Ligase</keyword>
<evidence type="ECO:0000313" key="6">
    <source>
        <dbReference type="EMBL" id="MBB3114049.1"/>
    </source>
</evidence>
<feature type="domain" description="Nitroreductase" evidence="4">
    <location>
        <begin position="108"/>
        <end position="245"/>
    </location>
</feature>
<dbReference type="Gene3D" id="3.40.50.12780">
    <property type="entry name" value="N-terminal domain of ligase-like"/>
    <property type="match status" value="1"/>
</dbReference>
<evidence type="ECO:0000259" key="4">
    <source>
        <dbReference type="Pfam" id="PF00881"/>
    </source>
</evidence>
<dbReference type="InterPro" id="IPR020051">
    <property type="entry name" value="SagB-type_dehydrogenase"/>
</dbReference>
<comment type="similarity">
    <text evidence="1">Belongs to the ATP-dependent AMP-binding enzyme family.</text>
</comment>
<dbReference type="AlphaFoldDB" id="A0A7W5B437"/>
<evidence type="ECO:0000256" key="2">
    <source>
        <dbReference type="ARBA" id="ARBA00022598"/>
    </source>
</evidence>
<dbReference type="Gene3D" id="3.30.300.30">
    <property type="match status" value="1"/>
</dbReference>
<dbReference type="EMBL" id="JACHXK010000025">
    <property type="protein sequence ID" value="MBB3114049.1"/>
    <property type="molecule type" value="Genomic_DNA"/>
</dbReference>
<organism evidence="6 7">
    <name type="scientific">Paenibacillus phyllosphaerae</name>
    <dbReference type="NCBI Taxonomy" id="274593"/>
    <lineage>
        <taxon>Bacteria</taxon>
        <taxon>Bacillati</taxon>
        <taxon>Bacillota</taxon>
        <taxon>Bacilli</taxon>
        <taxon>Bacillales</taxon>
        <taxon>Paenibacillaceae</taxon>
        <taxon>Paenibacillus</taxon>
    </lineage>
</organism>
<dbReference type="CDD" id="cd02142">
    <property type="entry name" value="McbC_SagB-like_oxidoreductase"/>
    <property type="match status" value="1"/>
</dbReference>
<dbReference type="InterPro" id="IPR042099">
    <property type="entry name" value="ANL_N_sf"/>
</dbReference>
<evidence type="ECO:0000313" key="7">
    <source>
        <dbReference type="Proteomes" id="UP000570361"/>
    </source>
</evidence>
<dbReference type="Gene3D" id="3.40.109.10">
    <property type="entry name" value="NADH Oxidase"/>
    <property type="match status" value="2"/>
</dbReference>
<dbReference type="NCBIfam" id="TIGR03605">
    <property type="entry name" value="antibiot_sagB"/>
    <property type="match status" value="1"/>
</dbReference>
<dbReference type="GO" id="GO:0016491">
    <property type="term" value="F:oxidoreductase activity"/>
    <property type="evidence" value="ECO:0007669"/>
    <property type="project" value="InterPro"/>
</dbReference>
<dbReference type="GO" id="GO:0004467">
    <property type="term" value="F:long-chain fatty acid-CoA ligase activity"/>
    <property type="evidence" value="ECO:0007669"/>
    <property type="project" value="UniProtKB-EC"/>
</dbReference>
<dbReference type="GO" id="GO:0031956">
    <property type="term" value="F:medium-chain fatty acid-CoA ligase activity"/>
    <property type="evidence" value="ECO:0007669"/>
    <property type="project" value="TreeGrafter"/>
</dbReference>
<sequence>MEKMVAENPMYVSSGAVMTQIKGSTDLFELTRNLKDKEYVGTNFMKTPRPERFKRYDGPYISLKTTMSKANEIIPLHEMNIQLLEQLLLISYSITSVKFYGYQSEMVWSYPSAGACYPVEVYVVINNVEGVVPGVYHYSPVNAILHRISNLEHDFLLKESVLPEDYDANFYLIFTVVPWRSCWKYSYRGYRFGYIDTGHILANFQLVLSSMDVPYSAYTHCRSQYLKTLLNLDAMEEPVGIISIGNNKRHPLERPIRDAVFTAMRDEPRSRPVFNSKEEASTFDWTPITGIQEAVKLETYTPVLEWKSSYKVPAPWKLDELSAHVFKRRSCSAFLPVPIASSDLSEMLSLIADMEFPIQLYTVIHAVEDYTPGLYRVDQAGAVLIQQGDYRSESLRLCLDQDFVYDSSVVFFFAADRTNIAEGALWKTQQRLIDAGALGQMMYLKSRTLNLGFSVIGGYYDLEARDLFGLDVQVEMIYCGVLGKEDTNSAFKVKKDRYQLNLPNANVSDRNGFQGEQNQMIIELLKERAARFGHRLALKFGDESYTYAEFWEQIERYAERFKQEIPNDYPVGINMRNHPVYLFTYYGLLLSGHIPMLIDHTFTQDEVAFIRDHYHLGSIIRLEKTNEIQIDVFSNVYESFDADHFVNVATCRFSSGTTGKPKCLMFTHEAVLNAATNWAKAASITENDVVLCTALFHNGLAFNTSMLSVFLSGAQLVIHKQLTPKSIWETVTNENISVFVAFPVVFDMLSKSKFCADNHRLRLCLSSSAPLHYHIKNAFRERAGITICDYYGIVEAGPATFKDSKHPDSLGRPITGVDLRIVNEEGETILTDEPGILQIKSSSMAKGYYNSDIAFLELITPDGYYHTNDRAFIRDGYLYVTGRTNDLINVAGKKVDPFEIENVLIKLSGVRDVAVVGVPNNSLTSEYPVAFLVVDEPITEETIVKFCQSRLAPFKLPQKYLFIDQIPRSGVGKIKRQELIEGLHEEAAKS</sequence>
<feature type="domain" description="Nitroreductase" evidence="4">
    <location>
        <begin position="327"/>
        <end position="478"/>
    </location>
</feature>
<dbReference type="Pfam" id="PF00501">
    <property type="entry name" value="AMP-binding"/>
    <property type="match status" value="1"/>
</dbReference>
<dbReference type="InterPro" id="IPR045851">
    <property type="entry name" value="AMP-bd_C_sf"/>
</dbReference>
<keyword evidence="7" id="KW-1185">Reference proteome</keyword>
<dbReference type="PANTHER" id="PTHR43201">
    <property type="entry name" value="ACYL-COA SYNTHETASE"/>
    <property type="match status" value="1"/>
</dbReference>
<proteinExistence type="inferred from homology"/>
<dbReference type="InterPro" id="IPR000873">
    <property type="entry name" value="AMP-dep_synth/lig_dom"/>
</dbReference>
<dbReference type="CDD" id="cd04433">
    <property type="entry name" value="AFD_class_I"/>
    <property type="match status" value="1"/>
</dbReference>
<evidence type="ECO:0000259" key="5">
    <source>
        <dbReference type="Pfam" id="PF13193"/>
    </source>
</evidence>
<name>A0A7W5B437_9BACL</name>
<dbReference type="RefSeq" id="WP_246428001.1">
    <property type="nucleotide sequence ID" value="NZ_JACHXK010000025.1"/>
</dbReference>
<feature type="domain" description="AMP-binding enzyme C-terminal" evidence="5">
    <location>
        <begin position="899"/>
        <end position="973"/>
    </location>
</feature>
<evidence type="ECO:0000256" key="1">
    <source>
        <dbReference type="ARBA" id="ARBA00006432"/>
    </source>
</evidence>
<dbReference type="Proteomes" id="UP000570361">
    <property type="component" value="Unassembled WGS sequence"/>
</dbReference>
<dbReference type="SUPFAM" id="SSF55469">
    <property type="entry name" value="FMN-dependent nitroreductase-like"/>
    <property type="match status" value="2"/>
</dbReference>
<comment type="caution">
    <text evidence="6">The sequence shown here is derived from an EMBL/GenBank/DDBJ whole genome shotgun (WGS) entry which is preliminary data.</text>
</comment>
<dbReference type="PANTHER" id="PTHR43201:SF5">
    <property type="entry name" value="MEDIUM-CHAIN ACYL-COA LIGASE ACSF2, MITOCHONDRIAL"/>
    <property type="match status" value="1"/>
</dbReference>
<dbReference type="Pfam" id="PF13193">
    <property type="entry name" value="AMP-binding_C"/>
    <property type="match status" value="1"/>
</dbReference>
<gene>
    <name evidence="6" type="ORF">FHS18_006165</name>
</gene>
<feature type="domain" description="AMP-dependent synthetase/ligase" evidence="3">
    <location>
        <begin position="526"/>
        <end position="849"/>
    </location>
</feature>
<reference evidence="6 7" key="1">
    <citation type="submission" date="2020-08" db="EMBL/GenBank/DDBJ databases">
        <title>Genomic Encyclopedia of Type Strains, Phase III (KMG-III): the genomes of soil and plant-associated and newly described type strains.</title>
        <authorList>
            <person name="Whitman W."/>
        </authorList>
    </citation>
    <scope>NUCLEOTIDE SEQUENCE [LARGE SCALE GENOMIC DNA]</scope>
    <source>
        <strain evidence="6 7">CECT 5862</strain>
    </source>
</reference>
<dbReference type="InterPro" id="IPR025110">
    <property type="entry name" value="AMP-bd_C"/>
</dbReference>